<evidence type="ECO:0000313" key="1">
    <source>
        <dbReference type="EMBL" id="KAK6788110.1"/>
    </source>
</evidence>
<organism evidence="1 2">
    <name type="scientific">Solanum bulbocastanum</name>
    <name type="common">Wild potato</name>
    <dbReference type="NCBI Taxonomy" id="147425"/>
    <lineage>
        <taxon>Eukaryota</taxon>
        <taxon>Viridiplantae</taxon>
        <taxon>Streptophyta</taxon>
        <taxon>Embryophyta</taxon>
        <taxon>Tracheophyta</taxon>
        <taxon>Spermatophyta</taxon>
        <taxon>Magnoliopsida</taxon>
        <taxon>eudicotyledons</taxon>
        <taxon>Gunneridae</taxon>
        <taxon>Pentapetalae</taxon>
        <taxon>asterids</taxon>
        <taxon>lamiids</taxon>
        <taxon>Solanales</taxon>
        <taxon>Solanaceae</taxon>
        <taxon>Solanoideae</taxon>
        <taxon>Solaneae</taxon>
        <taxon>Solanum</taxon>
    </lineage>
</organism>
<evidence type="ECO:0000313" key="2">
    <source>
        <dbReference type="Proteomes" id="UP001371456"/>
    </source>
</evidence>
<dbReference type="AlphaFoldDB" id="A0AAN8YCK2"/>
<name>A0AAN8YCK2_SOLBU</name>
<accession>A0AAN8YCK2</accession>
<keyword evidence="2" id="KW-1185">Reference proteome</keyword>
<sequence>MRSLLMTQSEELGLFNWVFNVHVRDL</sequence>
<protein>
    <submittedName>
        <fullName evidence="1">Uncharacterized protein</fullName>
    </submittedName>
</protein>
<reference evidence="1 2" key="1">
    <citation type="submission" date="2024-02" db="EMBL/GenBank/DDBJ databases">
        <title>de novo genome assembly of Solanum bulbocastanum strain 11H21.</title>
        <authorList>
            <person name="Hosaka A.J."/>
        </authorList>
    </citation>
    <scope>NUCLEOTIDE SEQUENCE [LARGE SCALE GENOMIC DNA]</scope>
    <source>
        <tissue evidence="1">Young leaves</tissue>
    </source>
</reference>
<comment type="caution">
    <text evidence="1">The sequence shown here is derived from an EMBL/GenBank/DDBJ whole genome shotgun (WGS) entry which is preliminary data.</text>
</comment>
<proteinExistence type="predicted"/>
<dbReference type="Proteomes" id="UP001371456">
    <property type="component" value="Unassembled WGS sequence"/>
</dbReference>
<dbReference type="EMBL" id="JBANQN010000006">
    <property type="protein sequence ID" value="KAK6788110.1"/>
    <property type="molecule type" value="Genomic_DNA"/>
</dbReference>
<gene>
    <name evidence="1" type="ORF">RDI58_016635</name>
</gene>